<dbReference type="GO" id="GO:0001522">
    <property type="term" value="P:pseudouridine synthesis"/>
    <property type="evidence" value="ECO:0007669"/>
    <property type="project" value="InterPro"/>
</dbReference>
<evidence type="ECO:0000313" key="6">
    <source>
        <dbReference type="Proteomes" id="UP001432202"/>
    </source>
</evidence>
<accession>A0AAX4KYS1</accession>
<gene>
    <name evidence="5" type="primary">truD</name>
    <name evidence="5" type="ORF">V6M85_10615</name>
</gene>
<evidence type="ECO:0000313" key="5">
    <source>
        <dbReference type="EMBL" id="WWQ59910.1"/>
    </source>
</evidence>
<dbReference type="Gene3D" id="1.10.1510.30">
    <property type="match status" value="1"/>
</dbReference>
<evidence type="ECO:0000256" key="1">
    <source>
        <dbReference type="ARBA" id="ARBA00007953"/>
    </source>
</evidence>
<dbReference type="InterPro" id="IPR020103">
    <property type="entry name" value="PsdUridine_synth_cat_dom_sf"/>
</dbReference>
<keyword evidence="2" id="KW-0819">tRNA processing</keyword>
<dbReference type="InterPro" id="IPR011760">
    <property type="entry name" value="PsdUridine_synth_TruD_insert"/>
</dbReference>
<dbReference type="InterPro" id="IPR042214">
    <property type="entry name" value="TruD_catalytic"/>
</dbReference>
<keyword evidence="6" id="KW-1185">Reference proteome</keyword>
<dbReference type="PROSITE" id="PS01268">
    <property type="entry name" value="UPF0024"/>
    <property type="match status" value="1"/>
</dbReference>
<dbReference type="Proteomes" id="UP001432202">
    <property type="component" value="Chromosome"/>
</dbReference>
<dbReference type="InterPro" id="IPR020119">
    <property type="entry name" value="PsdUridine_synth_TruD_CS"/>
</dbReference>
<dbReference type="SUPFAM" id="SSF55120">
    <property type="entry name" value="Pseudouridine synthase"/>
    <property type="match status" value="1"/>
</dbReference>
<evidence type="ECO:0000256" key="2">
    <source>
        <dbReference type="ARBA" id="ARBA00022694"/>
    </source>
</evidence>
<dbReference type="PANTHER" id="PTHR13326:SF21">
    <property type="entry name" value="PSEUDOURIDYLATE SYNTHASE PUS7L"/>
    <property type="match status" value="1"/>
</dbReference>
<protein>
    <submittedName>
        <fullName evidence="5">tRNA pseudouridine(13) synthase TruD</fullName>
        <ecNumber evidence="5">5.4.99.27</ecNumber>
    </submittedName>
</protein>
<evidence type="ECO:0000256" key="3">
    <source>
        <dbReference type="ARBA" id="ARBA00023235"/>
    </source>
</evidence>
<dbReference type="Gene3D" id="3.30.2350.20">
    <property type="entry name" value="TruD, catalytic domain"/>
    <property type="match status" value="1"/>
</dbReference>
<dbReference type="Pfam" id="PF01142">
    <property type="entry name" value="TruD"/>
    <property type="match status" value="2"/>
</dbReference>
<evidence type="ECO:0000259" key="4">
    <source>
        <dbReference type="PROSITE" id="PS50984"/>
    </source>
</evidence>
<name>A0AAX4KYS1_9CREN</name>
<dbReference type="EC" id="5.4.99.27" evidence="5"/>
<organism evidence="5 6">
    <name type="scientific">Sulfolobus tengchongensis</name>
    <dbReference type="NCBI Taxonomy" id="207809"/>
    <lineage>
        <taxon>Archaea</taxon>
        <taxon>Thermoproteota</taxon>
        <taxon>Thermoprotei</taxon>
        <taxon>Sulfolobales</taxon>
        <taxon>Sulfolobaceae</taxon>
        <taxon>Sulfolobus</taxon>
    </lineage>
</organism>
<proteinExistence type="inferred from homology"/>
<dbReference type="InterPro" id="IPR001656">
    <property type="entry name" value="PsdUridine_synth_TruD"/>
</dbReference>
<keyword evidence="3 5" id="KW-0413">Isomerase</keyword>
<dbReference type="AlphaFoldDB" id="A0AAX4KYS1"/>
<dbReference type="GeneID" id="89337226"/>
<dbReference type="PROSITE" id="PS50984">
    <property type="entry name" value="TRUD"/>
    <property type="match status" value="1"/>
</dbReference>
<dbReference type="PANTHER" id="PTHR13326">
    <property type="entry name" value="TRNA PSEUDOURIDINE SYNTHASE D"/>
    <property type="match status" value="1"/>
</dbReference>
<sequence length="377" mass="44666">MTPHEIDIALGMERYYYDDWKEIDVTIDRPDGFKVIEEIDFKPAQEWKGEIYGKYAIYLLTKRGIDHFTAISEVQKILRSKVRYIGIKDANAITIQLIYILTDNNREPINEYQTPNFQIKFLGFASKKLNHTGNIFEISLTTPYVNSIVERIKQIIIEPYLPAFVGYQRFGTRRPITHVIGRYLLRKDWESAFYSILTYPFLSESKDIASIRKMISDGDFKEVIKLIPSKFKQEKLLIKNYIKFNSYYLALKNSFIPISLYLDAYQSYLFNLYLSRKLDEYRKIKDKDNIIIKIPTYFGDCDEICKQIYLDEGIERGFFKLKEFKISLKDFIRKAFMKIRNLQFNEKTGTISFTLDRGMYATILLREIIRGDPRKFT</sequence>
<dbReference type="GO" id="GO:0160150">
    <property type="term" value="F:tRNA pseudouridine(13) synthase activity"/>
    <property type="evidence" value="ECO:0007669"/>
    <property type="project" value="UniProtKB-EC"/>
</dbReference>
<reference evidence="5 6" key="1">
    <citation type="submission" date="2024-02" db="EMBL/GenBank/DDBJ databases">
        <title>STSV induces naive adaptation in Sulfolobus.</title>
        <authorList>
            <person name="Xiang X."/>
            <person name="Song M."/>
        </authorList>
    </citation>
    <scope>NUCLEOTIDE SEQUENCE [LARGE SCALE GENOMIC DNA]</scope>
    <source>
        <strain evidence="5 6">RT2</strain>
    </source>
</reference>
<dbReference type="RefSeq" id="WP_338599767.1">
    <property type="nucleotide sequence ID" value="NZ_CP146016.1"/>
</dbReference>
<comment type="similarity">
    <text evidence="1">Belongs to the pseudouridine synthase TruD family.</text>
</comment>
<dbReference type="GO" id="GO:0003723">
    <property type="term" value="F:RNA binding"/>
    <property type="evidence" value="ECO:0007669"/>
    <property type="project" value="InterPro"/>
</dbReference>
<feature type="domain" description="TRUD" evidence="4">
    <location>
        <begin position="160"/>
        <end position="377"/>
    </location>
</feature>
<dbReference type="EMBL" id="CP146016">
    <property type="protein sequence ID" value="WWQ59910.1"/>
    <property type="molecule type" value="Genomic_DNA"/>
</dbReference>
<dbReference type="Gene3D" id="3.30.70.3160">
    <property type="match status" value="1"/>
</dbReference>
<dbReference type="GO" id="GO:0008033">
    <property type="term" value="P:tRNA processing"/>
    <property type="evidence" value="ECO:0007669"/>
    <property type="project" value="UniProtKB-KW"/>
</dbReference>